<dbReference type="GO" id="GO:0003677">
    <property type="term" value="F:DNA binding"/>
    <property type="evidence" value="ECO:0007669"/>
    <property type="project" value="UniProtKB-KW"/>
</dbReference>
<evidence type="ECO:0000313" key="6">
    <source>
        <dbReference type="EMBL" id="HIV27038.1"/>
    </source>
</evidence>
<dbReference type="InterPro" id="IPR046348">
    <property type="entry name" value="SIS_dom_sf"/>
</dbReference>
<dbReference type="Pfam" id="PF01418">
    <property type="entry name" value="HTH_6"/>
    <property type="match status" value="1"/>
</dbReference>
<feature type="domain" description="HTH rpiR-type" evidence="4">
    <location>
        <begin position="2"/>
        <end position="78"/>
    </location>
</feature>
<keyword evidence="3" id="KW-0804">Transcription</keyword>
<dbReference type="PROSITE" id="PS51071">
    <property type="entry name" value="HTH_RPIR"/>
    <property type="match status" value="1"/>
</dbReference>
<proteinExistence type="predicted"/>
<evidence type="ECO:0000313" key="7">
    <source>
        <dbReference type="Proteomes" id="UP000886884"/>
    </source>
</evidence>
<dbReference type="Gene3D" id="3.40.50.10490">
    <property type="entry name" value="Glucose-6-phosphate isomerase like protein, domain 1"/>
    <property type="match status" value="1"/>
</dbReference>
<dbReference type="PANTHER" id="PTHR30514:SF1">
    <property type="entry name" value="HTH-TYPE TRANSCRIPTIONAL REGULATOR HEXR-RELATED"/>
    <property type="match status" value="1"/>
</dbReference>
<reference evidence="6" key="1">
    <citation type="submission" date="2020-10" db="EMBL/GenBank/DDBJ databases">
        <authorList>
            <person name="Gilroy R."/>
        </authorList>
    </citation>
    <scope>NUCLEOTIDE SEQUENCE</scope>
    <source>
        <strain evidence="6">CHK183-6373</strain>
    </source>
</reference>
<dbReference type="CDD" id="cd05013">
    <property type="entry name" value="SIS_RpiR"/>
    <property type="match status" value="1"/>
</dbReference>
<dbReference type="Pfam" id="PF01380">
    <property type="entry name" value="SIS"/>
    <property type="match status" value="1"/>
</dbReference>
<accession>A0A9D1P7L6</accession>
<reference evidence="6" key="2">
    <citation type="journal article" date="2021" name="PeerJ">
        <title>Extensive microbial diversity within the chicken gut microbiome revealed by metagenomics and culture.</title>
        <authorList>
            <person name="Gilroy R."/>
            <person name="Ravi A."/>
            <person name="Getino M."/>
            <person name="Pursley I."/>
            <person name="Horton D.L."/>
            <person name="Alikhan N.F."/>
            <person name="Baker D."/>
            <person name="Gharbi K."/>
            <person name="Hall N."/>
            <person name="Watson M."/>
            <person name="Adriaenssens E.M."/>
            <person name="Foster-Nyarko E."/>
            <person name="Jarju S."/>
            <person name="Secka A."/>
            <person name="Antonio M."/>
            <person name="Oren A."/>
            <person name="Chaudhuri R.R."/>
            <person name="La Ragione R."/>
            <person name="Hildebrand F."/>
            <person name="Pallen M.J."/>
        </authorList>
    </citation>
    <scope>NUCLEOTIDE SEQUENCE</scope>
    <source>
        <strain evidence="6">CHK183-6373</strain>
    </source>
</reference>
<dbReference type="InterPro" id="IPR001347">
    <property type="entry name" value="SIS_dom"/>
</dbReference>
<feature type="domain" description="SIS" evidence="5">
    <location>
        <begin position="121"/>
        <end position="263"/>
    </location>
</feature>
<dbReference type="GO" id="GO:0097367">
    <property type="term" value="F:carbohydrate derivative binding"/>
    <property type="evidence" value="ECO:0007669"/>
    <property type="project" value="InterPro"/>
</dbReference>
<dbReference type="GO" id="GO:0003700">
    <property type="term" value="F:DNA-binding transcription factor activity"/>
    <property type="evidence" value="ECO:0007669"/>
    <property type="project" value="InterPro"/>
</dbReference>
<sequence length="290" mass="31763">MHDSVSRIAARYDLLTPSECKVADYVMGNISEAITQSVQSVARRAGVSEATVMRFCKNMGYDGFRSFCLGMAQNASAHDDYVMDIRNEGELEQEVSRVLMASAQTIEDTLQAMDFDAVQKAAALIVSSRNLLFVGMGTSGIVCQDAMLRFLRSGRQAFFHADYHAGIVAISHYNEQDVVVGVSHSGATQEVCEAMELAMKRGVHTIGITTYPRERIAQFSEVLLATVTRESPLHKVAITSRTSQLSVIDAMFIATMLLDYDASMSGVLRVSNNITAMEGFKHGKKSHGKQ</sequence>
<dbReference type="InterPro" id="IPR000281">
    <property type="entry name" value="HTH_RpiR"/>
</dbReference>
<keyword evidence="2" id="KW-0238">DNA-binding</keyword>
<dbReference type="Gene3D" id="1.10.10.10">
    <property type="entry name" value="Winged helix-like DNA-binding domain superfamily/Winged helix DNA-binding domain"/>
    <property type="match status" value="1"/>
</dbReference>
<dbReference type="AlphaFoldDB" id="A0A9D1P7L6"/>
<dbReference type="GO" id="GO:1901135">
    <property type="term" value="P:carbohydrate derivative metabolic process"/>
    <property type="evidence" value="ECO:0007669"/>
    <property type="project" value="InterPro"/>
</dbReference>
<name>A0A9D1P7L6_9FIRM</name>
<evidence type="ECO:0000256" key="2">
    <source>
        <dbReference type="ARBA" id="ARBA00023125"/>
    </source>
</evidence>
<evidence type="ECO:0000259" key="4">
    <source>
        <dbReference type="PROSITE" id="PS51071"/>
    </source>
</evidence>
<dbReference type="InterPro" id="IPR035472">
    <property type="entry name" value="RpiR-like_SIS"/>
</dbReference>
<evidence type="ECO:0000256" key="1">
    <source>
        <dbReference type="ARBA" id="ARBA00023015"/>
    </source>
</evidence>
<dbReference type="PROSITE" id="PS51464">
    <property type="entry name" value="SIS"/>
    <property type="match status" value="1"/>
</dbReference>
<dbReference type="SUPFAM" id="SSF53697">
    <property type="entry name" value="SIS domain"/>
    <property type="match status" value="1"/>
</dbReference>
<dbReference type="SUPFAM" id="SSF46689">
    <property type="entry name" value="Homeodomain-like"/>
    <property type="match status" value="1"/>
</dbReference>
<evidence type="ECO:0000256" key="3">
    <source>
        <dbReference type="ARBA" id="ARBA00023163"/>
    </source>
</evidence>
<dbReference type="PANTHER" id="PTHR30514">
    <property type="entry name" value="GLUCOKINASE"/>
    <property type="match status" value="1"/>
</dbReference>
<evidence type="ECO:0000259" key="5">
    <source>
        <dbReference type="PROSITE" id="PS51464"/>
    </source>
</evidence>
<dbReference type="EMBL" id="DVOT01000063">
    <property type="protein sequence ID" value="HIV27038.1"/>
    <property type="molecule type" value="Genomic_DNA"/>
</dbReference>
<dbReference type="Proteomes" id="UP000886884">
    <property type="component" value="Unassembled WGS sequence"/>
</dbReference>
<gene>
    <name evidence="6" type="ORF">IAA64_03640</name>
</gene>
<dbReference type="InterPro" id="IPR009057">
    <property type="entry name" value="Homeodomain-like_sf"/>
</dbReference>
<organism evidence="6 7">
    <name type="scientific">Candidatus Ornithocaccomicrobium faecavium</name>
    <dbReference type="NCBI Taxonomy" id="2840890"/>
    <lineage>
        <taxon>Bacteria</taxon>
        <taxon>Bacillati</taxon>
        <taxon>Bacillota</taxon>
        <taxon>Clostridia</taxon>
        <taxon>Candidatus Ornithocaccomicrobium</taxon>
    </lineage>
</organism>
<dbReference type="InterPro" id="IPR036388">
    <property type="entry name" value="WH-like_DNA-bd_sf"/>
</dbReference>
<keyword evidence="1" id="KW-0805">Transcription regulation</keyword>
<protein>
    <submittedName>
        <fullName evidence="6">MurR/RpiR family transcriptional regulator</fullName>
    </submittedName>
</protein>
<comment type="caution">
    <text evidence="6">The sequence shown here is derived from an EMBL/GenBank/DDBJ whole genome shotgun (WGS) entry which is preliminary data.</text>
</comment>
<dbReference type="InterPro" id="IPR047640">
    <property type="entry name" value="RpiR-like"/>
</dbReference>